<evidence type="ECO:0000256" key="17">
    <source>
        <dbReference type="SAM" id="SignalP"/>
    </source>
</evidence>
<comment type="catalytic activity">
    <reaction evidence="15">
        <text>L-threonyl-[protein] + ATP = O-phospho-L-threonyl-[protein] + ADP + H(+)</text>
        <dbReference type="Rhea" id="RHEA:46608"/>
        <dbReference type="Rhea" id="RHEA-COMP:11060"/>
        <dbReference type="Rhea" id="RHEA-COMP:11605"/>
        <dbReference type="ChEBI" id="CHEBI:15378"/>
        <dbReference type="ChEBI" id="CHEBI:30013"/>
        <dbReference type="ChEBI" id="CHEBI:30616"/>
        <dbReference type="ChEBI" id="CHEBI:61977"/>
        <dbReference type="ChEBI" id="CHEBI:456216"/>
    </reaction>
</comment>
<evidence type="ECO:0000256" key="16">
    <source>
        <dbReference type="SAM" id="MobiDB-lite"/>
    </source>
</evidence>
<proteinExistence type="predicted"/>
<dbReference type="AlphaFoldDB" id="A0A4S4EQC8"/>
<gene>
    <name evidence="20" type="ORF">TEA_029312</name>
</gene>
<evidence type="ECO:0000256" key="9">
    <source>
        <dbReference type="ARBA" id="ARBA00022840"/>
    </source>
</evidence>
<comment type="subcellular location">
    <subcellularLocation>
        <location evidence="1">Membrane</location>
        <topology evidence="1">Single-pass membrane protein</topology>
    </subcellularLocation>
</comment>
<keyword evidence="13" id="KW-0325">Glycoprotein</keyword>
<dbReference type="GO" id="GO:0005886">
    <property type="term" value="C:plasma membrane"/>
    <property type="evidence" value="ECO:0007669"/>
    <property type="project" value="TreeGrafter"/>
</dbReference>
<feature type="domain" description="Protein kinase" evidence="18">
    <location>
        <begin position="304"/>
        <end position="574"/>
    </location>
</feature>
<evidence type="ECO:0000313" key="21">
    <source>
        <dbReference type="Proteomes" id="UP000306102"/>
    </source>
</evidence>
<evidence type="ECO:0000256" key="2">
    <source>
        <dbReference type="ARBA" id="ARBA00022527"/>
    </source>
</evidence>
<dbReference type="SMART" id="SM00220">
    <property type="entry name" value="S_TKc"/>
    <property type="match status" value="1"/>
</dbReference>
<keyword evidence="12" id="KW-0675">Receptor</keyword>
<dbReference type="Gene3D" id="3.30.430.20">
    <property type="entry name" value="Gnk2 domain, C-X8-C-X2-C motif"/>
    <property type="match status" value="2"/>
</dbReference>
<dbReference type="EMBL" id="SDRB02002749">
    <property type="protein sequence ID" value="THG18963.1"/>
    <property type="molecule type" value="Genomic_DNA"/>
</dbReference>
<feature type="chain" id="PRO_5020204514" description="Cysteine-rich receptor-like protein kinase 10" evidence="17">
    <location>
        <begin position="24"/>
        <end position="628"/>
    </location>
</feature>
<name>A0A4S4EQC8_CAMSN</name>
<evidence type="ECO:0000256" key="5">
    <source>
        <dbReference type="ARBA" id="ARBA00022729"/>
    </source>
</evidence>
<evidence type="ECO:0000256" key="1">
    <source>
        <dbReference type="ARBA" id="ARBA00004167"/>
    </source>
</evidence>
<dbReference type="Proteomes" id="UP000306102">
    <property type="component" value="Unassembled WGS sequence"/>
</dbReference>
<dbReference type="InterPro" id="IPR011009">
    <property type="entry name" value="Kinase-like_dom_sf"/>
</dbReference>
<dbReference type="InterPro" id="IPR038408">
    <property type="entry name" value="GNK2_sf"/>
</dbReference>
<dbReference type="CDD" id="cd14066">
    <property type="entry name" value="STKc_IRAK"/>
    <property type="match status" value="1"/>
</dbReference>
<evidence type="ECO:0000256" key="12">
    <source>
        <dbReference type="ARBA" id="ARBA00023170"/>
    </source>
</evidence>
<keyword evidence="2" id="KW-0723">Serine/threonine-protein kinase</keyword>
<dbReference type="GO" id="GO:0006950">
    <property type="term" value="P:response to stress"/>
    <property type="evidence" value="ECO:0007669"/>
    <property type="project" value="UniProtKB-ARBA"/>
</dbReference>
<keyword evidence="7" id="KW-0547">Nucleotide-binding</keyword>
<dbReference type="STRING" id="542762.A0A4S4EQC8"/>
<feature type="domain" description="Gnk2-homologous" evidence="19">
    <location>
        <begin position="134"/>
        <end position="245"/>
    </location>
</feature>
<protein>
    <recommendedName>
        <fullName evidence="22">Cysteine-rich receptor-like protein kinase 10</fullName>
    </recommendedName>
</protein>
<dbReference type="PANTHER" id="PTHR27002">
    <property type="entry name" value="RECEPTOR-LIKE SERINE/THREONINE-PROTEIN KINASE SD1-8"/>
    <property type="match status" value="1"/>
</dbReference>
<organism evidence="20 21">
    <name type="scientific">Camellia sinensis var. sinensis</name>
    <name type="common">China tea</name>
    <dbReference type="NCBI Taxonomy" id="542762"/>
    <lineage>
        <taxon>Eukaryota</taxon>
        <taxon>Viridiplantae</taxon>
        <taxon>Streptophyta</taxon>
        <taxon>Embryophyta</taxon>
        <taxon>Tracheophyta</taxon>
        <taxon>Spermatophyta</taxon>
        <taxon>Magnoliopsida</taxon>
        <taxon>eudicotyledons</taxon>
        <taxon>Gunneridae</taxon>
        <taxon>Pentapetalae</taxon>
        <taxon>asterids</taxon>
        <taxon>Ericales</taxon>
        <taxon>Theaceae</taxon>
        <taxon>Camellia</taxon>
    </lineage>
</organism>
<dbReference type="GO" id="GO:0004674">
    <property type="term" value="F:protein serine/threonine kinase activity"/>
    <property type="evidence" value="ECO:0007669"/>
    <property type="project" value="UniProtKB-KW"/>
</dbReference>
<accession>A0A4S4EQC8</accession>
<evidence type="ECO:0000256" key="7">
    <source>
        <dbReference type="ARBA" id="ARBA00022741"/>
    </source>
</evidence>
<comment type="catalytic activity">
    <reaction evidence="14">
        <text>L-seryl-[protein] + ATP = O-phospho-L-seryl-[protein] + ADP + H(+)</text>
        <dbReference type="Rhea" id="RHEA:17989"/>
        <dbReference type="Rhea" id="RHEA-COMP:9863"/>
        <dbReference type="Rhea" id="RHEA-COMP:11604"/>
        <dbReference type="ChEBI" id="CHEBI:15378"/>
        <dbReference type="ChEBI" id="CHEBI:29999"/>
        <dbReference type="ChEBI" id="CHEBI:30616"/>
        <dbReference type="ChEBI" id="CHEBI:83421"/>
        <dbReference type="ChEBI" id="CHEBI:456216"/>
    </reaction>
</comment>
<keyword evidence="10" id="KW-1133">Transmembrane helix</keyword>
<dbReference type="FunFam" id="1.10.510.10:FF:000129">
    <property type="entry name" value="cysteine-rich receptor-like protein kinase 10"/>
    <property type="match status" value="1"/>
</dbReference>
<evidence type="ECO:0000256" key="8">
    <source>
        <dbReference type="ARBA" id="ARBA00022777"/>
    </source>
</evidence>
<dbReference type="CDD" id="cd23509">
    <property type="entry name" value="Gnk2-like"/>
    <property type="match status" value="2"/>
</dbReference>
<evidence type="ECO:0000256" key="6">
    <source>
        <dbReference type="ARBA" id="ARBA00022737"/>
    </source>
</evidence>
<keyword evidence="9" id="KW-0067">ATP-binding</keyword>
<evidence type="ECO:0000256" key="15">
    <source>
        <dbReference type="ARBA" id="ARBA00047951"/>
    </source>
</evidence>
<feature type="compositionally biased region" description="Low complexity" evidence="16">
    <location>
        <begin position="276"/>
        <end position="286"/>
    </location>
</feature>
<feature type="domain" description="Gnk2-homologous" evidence="19">
    <location>
        <begin position="26"/>
        <end position="129"/>
    </location>
</feature>
<dbReference type="Pfam" id="PF00069">
    <property type="entry name" value="Pkinase"/>
    <property type="match status" value="1"/>
</dbReference>
<evidence type="ECO:0000313" key="20">
    <source>
        <dbReference type="EMBL" id="THG18963.1"/>
    </source>
</evidence>
<keyword evidence="4" id="KW-0812">Transmembrane</keyword>
<dbReference type="InterPro" id="IPR000719">
    <property type="entry name" value="Prot_kinase_dom"/>
</dbReference>
<dbReference type="Gene3D" id="1.10.510.10">
    <property type="entry name" value="Transferase(Phosphotransferase) domain 1"/>
    <property type="match status" value="1"/>
</dbReference>
<dbReference type="PROSITE" id="PS51473">
    <property type="entry name" value="GNK2"/>
    <property type="match status" value="2"/>
</dbReference>
<dbReference type="Gene3D" id="3.30.200.20">
    <property type="entry name" value="Phosphorylase Kinase, domain 1"/>
    <property type="match status" value="1"/>
</dbReference>
<dbReference type="InterPro" id="IPR008271">
    <property type="entry name" value="Ser/Thr_kinase_AS"/>
</dbReference>
<keyword evidence="6" id="KW-0677">Repeat</keyword>
<keyword evidence="8" id="KW-0418">Kinase</keyword>
<evidence type="ECO:0008006" key="22">
    <source>
        <dbReference type="Google" id="ProtNLM"/>
    </source>
</evidence>
<dbReference type="PROSITE" id="PS50011">
    <property type="entry name" value="PROTEIN_KINASE_DOM"/>
    <property type="match status" value="1"/>
</dbReference>
<dbReference type="PROSITE" id="PS00108">
    <property type="entry name" value="PROTEIN_KINASE_ST"/>
    <property type="match status" value="1"/>
</dbReference>
<keyword evidence="11" id="KW-0472">Membrane</keyword>
<feature type="region of interest" description="Disordered" evidence="16">
    <location>
        <begin position="252"/>
        <end position="288"/>
    </location>
</feature>
<evidence type="ECO:0000256" key="13">
    <source>
        <dbReference type="ARBA" id="ARBA00023180"/>
    </source>
</evidence>
<evidence type="ECO:0000256" key="14">
    <source>
        <dbReference type="ARBA" id="ARBA00047558"/>
    </source>
</evidence>
<evidence type="ECO:0000256" key="4">
    <source>
        <dbReference type="ARBA" id="ARBA00022692"/>
    </source>
</evidence>
<evidence type="ECO:0000259" key="19">
    <source>
        <dbReference type="PROSITE" id="PS51473"/>
    </source>
</evidence>
<comment type="caution">
    <text evidence="20">The sequence shown here is derived from an EMBL/GenBank/DDBJ whole genome shotgun (WGS) entry which is preliminary data.</text>
</comment>
<feature type="signal peptide" evidence="17">
    <location>
        <begin position="1"/>
        <end position="23"/>
    </location>
</feature>
<dbReference type="PANTHER" id="PTHR27002:SF1073">
    <property type="entry name" value="CYSTEINE-RICH RECEPTOR-LIKE PROTEIN KINASE 29"/>
    <property type="match status" value="1"/>
</dbReference>
<evidence type="ECO:0000256" key="3">
    <source>
        <dbReference type="ARBA" id="ARBA00022679"/>
    </source>
</evidence>
<dbReference type="FunFam" id="3.30.200.20:FF:000142">
    <property type="entry name" value="Cysteine-rich receptor-like protein kinase 10"/>
    <property type="match status" value="1"/>
</dbReference>
<reference evidence="20 21" key="1">
    <citation type="journal article" date="2018" name="Proc. Natl. Acad. Sci. U.S.A.">
        <title>Draft genome sequence of Camellia sinensis var. sinensis provides insights into the evolution of the tea genome and tea quality.</title>
        <authorList>
            <person name="Wei C."/>
            <person name="Yang H."/>
            <person name="Wang S."/>
            <person name="Zhao J."/>
            <person name="Liu C."/>
            <person name="Gao L."/>
            <person name="Xia E."/>
            <person name="Lu Y."/>
            <person name="Tai Y."/>
            <person name="She G."/>
            <person name="Sun J."/>
            <person name="Cao H."/>
            <person name="Tong W."/>
            <person name="Gao Q."/>
            <person name="Li Y."/>
            <person name="Deng W."/>
            <person name="Jiang X."/>
            <person name="Wang W."/>
            <person name="Chen Q."/>
            <person name="Zhang S."/>
            <person name="Li H."/>
            <person name="Wu J."/>
            <person name="Wang P."/>
            <person name="Li P."/>
            <person name="Shi C."/>
            <person name="Zheng F."/>
            <person name="Jian J."/>
            <person name="Huang B."/>
            <person name="Shan D."/>
            <person name="Shi M."/>
            <person name="Fang C."/>
            <person name="Yue Y."/>
            <person name="Li F."/>
            <person name="Li D."/>
            <person name="Wei S."/>
            <person name="Han B."/>
            <person name="Jiang C."/>
            <person name="Yin Y."/>
            <person name="Xia T."/>
            <person name="Zhang Z."/>
            <person name="Bennetzen J.L."/>
            <person name="Zhao S."/>
            <person name="Wan X."/>
        </authorList>
    </citation>
    <scope>NUCLEOTIDE SEQUENCE [LARGE SCALE GENOMIC DNA]</scope>
    <source>
        <strain evidence="21">cv. Shuchazao</strain>
        <tissue evidence="20">Leaf</tissue>
    </source>
</reference>
<keyword evidence="21" id="KW-1185">Reference proteome</keyword>
<dbReference type="GO" id="GO:0005524">
    <property type="term" value="F:ATP binding"/>
    <property type="evidence" value="ECO:0007669"/>
    <property type="project" value="UniProtKB-KW"/>
</dbReference>
<keyword evidence="5 17" id="KW-0732">Signal</keyword>
<evidence type="ECO:0000259" key="18">
    <source>
        <dbReference type="PROSITE" id="PS50011"/>
    </source>
</evidence>
<sequence>MVSLLQFSATIPFILSFLQFVSPSPTFLMCKCDNQFNYTQNNHVFQNNLNNILTNLSSETPLTNFYNSTFGKNKDTVYALRFCPAYIATQDCLACVQTASQLITQSCPNQKKAIIYYVECVVRYANYSFFSTEDGIPEVYWNSTTIFYNPDQLDQVMTNTMYGLISKAAFGSSTTTKFATGESKIISSSFQKLYCFAQCTPDINGRACRGCLQTALSYIQDNSFGNEWSLMYGPNCQMRYSLEAFYDVVSPPSPSLPPSGSTENTNINTTAPPPLQLSSDPDSTPSAESLQFDLGTIRDATDNFSAANKLGEGGFGPVYKGVLLNGLEIAVKKLSRNSRQGQEEFKNEVLLLARLRHKNLVRLLGFCLEGKELLLIYEFMPNKSLDHFISSLDWKSCNKIIQGFAQGLLYLHEDSQHRIIHRDLKASNILLDAEMNPKISDFGTSRLMVLDQSHYTTSKIMGTIGYMAPEYFKHGHFSVKSDVFSFGVILLEILSGQKIFCFHDVENGENLLSYAWKSWKKNIALDIVDSTLMTGSKSEIMRCFHIGLLCVQENPTDRPTMASVVNMLISSSFTLSLPARPAYFVPKSIDPGNSLHEFNSMVTKLDQSEIKSSQGSVNEDTITELVCR</sequence>
<evidence type="ECO:0000256" key="11">
    <source>
        <dbReference type="ARBA" id="ARBA00023136"/>
    </source>
</evidence>
<dbReference type="SUPFAM" id="SSF56112">
    <property type="entry name" value="Protein kinase-like (PK-like)"/>
    <property type="match status" value="1"/>
</dbReference>
<keyword evidence="3" id="KW-0808">Transferase</keyword>
<evidence type="ECO:0000256" key="10">
    <source>
        <dbReference type="ARBA" id="ARBA00022989"/>
    </source>
</evidence>
<dbReference type="InterPro" id="IPR002902">
    <property type="entry name" value="GNK2"/>
</dbReference>
<dbReference type="Pfam" id="PF01657">
    <property type="entry name" value="Stress-antifung"/>
    <property type="match status" value="2"/>
</dbReference>